<evidence type="ECO:0000313" key="3">
    <source>
        <dbReference type="EMBL" id="TDW53677.1"/>
    </source>
</evidence>
<dbReference type="Gene3D" id="3.90.56.10">
    <property type="entry name" value="Monooxygenase component MmoB/DmpM"/>
    <property type="match status" value="1"/>
</dbReference>
<gene>
    <name evidence="2" type="ORF">B6S09_12255</name>
    <name evidence="3" type="ORF">LY04_03584</name>
</gene>
<name>A0A235CGL4_9GAMM</name>
<protein>
    <submittedName>
        <fullName evidence="2">Monooxygenase</fullName>
    </submittedName>
    <submittedName>
        <fullName evidence="3">Phenol hydroxylase P2 protein</fullName>
    </submittedName>
</protein>
<dbReference type="RefSeq" id="WP_094278775.1">
    <property type="nucleotide sequence ID" value="NZ_JAJGNK010000027.1"/>
</dbReference>
<dbReference type="GO" id="GO:0004497">
    <property type="term" value="F:monooxygenase activity"/>
    <property type="evidence" value="ECO:0007669"/>
    <property type="project" value="UniProtKB-KW"/>
</dbReference>
<dbReference type="OrthoDB" id="9805636at2"/>
<reference evidence="3 5" key="2">
    <citation type="submission" date="2019-03" db="EMBL/GenBank/DDBJ databases">
        <title>Genomic Encyclopedia of Archaeal and Bacterial Type Strains, Phase II (KMG-II): from individual species to whole genera.</title>
        <authorList>
            <person name="Goeker M."/>
        </authorList>
    </citation>
    <scope>NUCLEOTIDE SEQUENCE [LARGE SCALE GENOMIC DNA]</scope>
    <source>
        <strain evidence="3 5">DSM 15594</strain>
    </source>
</reference>
<dbReference type="EMBL" id="NQJF01000009">
    <property type="protein sequence ID" value="OYD23702.1"/>
    <property type="molecule type" value="Genomic_DNA"/>
</dbReference>
<keyword evidence="2" id="KW-0560">Oxidoreductase</keyword>
<dbReference type="Proteomes" id="UP000243640">
    <property type="component" value="Unassembled WGS sequence"/>
</dbReference>
<keyword evidence="2" id="KW-0503">Monooxygenase</keyword>
<accession>A0A235CGL4</accession>
<sequence length="89" mass="10398">MSKVYLALQDNDISRYIVEAIEEDNPDATIQHMPAMIRIENEELLTIRRETVEEKLGRDWDIQELHLNLITLGGNVDEDEDQLTLCWKS</sequence>
<reference evidence="2 4" key="1">
    <citation type="submission" date="2017-08" db="EMBL/GenBank/DDBJ databases">
        <title>Draft Genome Sequence of the Marine Bacterium Oceanimonas baumannii ATCC 700832.</title>
        <authorList>
            <person name="Mcclelland W.D."/>
            <person name="Brennan M.A."/>
            <person name="Trachtenberg A.M."/>
            <person name="Maclea K.S."/>
        </authorList>
    </citation>
    <scope>NUCLEOTIDE SEQUENCE [LARGE SCALE GENOMIC DNA]</scope>
    <source>
        <strain evidence="2 4">ATCC 700832</strain>
    </source>
</reference>
<comment type="caution">
    <text evidence="2">The sequence shown here is derived from an EMBL/GenBank/DDBJ whole genome shotgun (WGS) entry which is preliminary data.</text>
</comment>
<organism evidence="2 4">
    <name type="scientific">Oceanimonas baumannii</name>
    <dbReference type="NCBI Taxonomy" id="129578"/>
    <lineage>
        <taxon>Bacteria</taxon>
        <taxon>Pseudomonadati</taxon>
        <taxon>Pseudomonadota</taxon>
        <taxon>Gammaproteobacteria</taxon>
        <taxon>Aeromonadales</taxon>
        <taxon>Aeromonadaceae</taxon>
        <taxon>Oceanimonas</taxon>
    </lineage>
</organism>
<dbReference type="AlphaFoldDB" id="A0A235CGL4"/>
<evidence type="ECO:0000313" key="5">
    <source>
        <dbReference type="Proteomes" id="UP000295058"/>
    </source>
</evidence>
<dbReference type="SUPFAM" id="SSF56029">
    <property type="entry name" value="Monooxygenase (hydroxylase) regulatory protein"/>
    <property type="match status" value="1"/>
</dbReference>
<evidence type="ECO:0000256" key="1">
    <source>
        <dbReference type="ARBA" id="ARBA00006313"/>
    </source>
</evidence>
<comment type="similarity">
    <text evidence="1">Belongs to the TmoD/XamoD family.</text>
</comment>
<dbReference type="Pfam" id="PF02406">
    <property type="entry name" value="MmoB_DmpM"/>
    <property type="match status" value="1"/>
</dbReference>
<proteinExistence type="inferred from homology"/>
<evidence type="ECO:0000313" key="2">
    <source>
        <dbReference type="EMBL" id="OYD23702.1"/>
    </source>
</evidence>
<dbReference type="Proteomes" id="UP000295058">
    <property type="component" value="Unassembled WGS sequence"/>
</dbReference>
<evidence type="ECO:0000313" key="4">
    <source>
        <dbReference type="Proteomes" id="UP000243640"/>
    </source>
</evidence>
<dbReference type="InterPro" id="IPR036889">
    <property type="entry name" value="mOase_MmoB_DmpM_sf"/>
</dbReference>
<keyword evidence="5" id="KW-1185">Reference proteome</keyword>
<dbReference type="InterPro" id="IPR003454">
    <property type="entry name" value="MOase_MmoB_DmpM"/>
</dbReference>
<dbReference type="EMBL" id="SODO01000026">
    <property type="protein sequence ID" value="TDW53677.1"/>
    <property type="molecule type" value="Genomic_DNA"/>
</dbReference>